<dbReference type="InterPro" id="IPR003593">
    <property type="entry name" value="AAA+_ATPase"/>
</dbReference>
<comment type="caution">
    <text evidence="5">The sequence shown here is derived from an EMBL/GenBank/DDBJ whole genome shotgun (WGS) entry which is preliminary data.</text>
</comment>
<keyword evidence="6" id="KW-1185">Reference proteome</keyword>
<dbReference type="InterPro" id="IPR003439">
    <property type="entry name" value="ABC_transporter-like_ATP-bd"/>
</dbReference>
<dbReference type="EMBL" id="PGCP01000014">
    <property type="protein sequence ID" value="PJC93338.1"/>
    <property type="molecule type" value="Genomic_DNA"/>
</dbReference>
<dbReference type="InterPro" id="IPR017911">
    <property type="entry name" value="MacB-like_ATP-bd"/>
</dbReference>
<dbReference type="InterPro" id="IPR015854">
    <property type="entry name" value="ABC_transpr_LolD-like"/>
</dbReference>
<sequence>MEAPILTTSGKRDPARILIPFAAGITNWHSGRHSESHWPSTGYPMLSLKNLSKSFEPGAASPPLFAGLDLCLNAGETCLLLGQSGSGKSTLLNLIAGLTAPDEGEVWLGQTRLDAQSASERARLRGRHLGIVYQDFNLLPTLTVEENCCLPLDINGLPREPGRLTALLTRLGIEGKRHAWPEQLSGGQRQRVALARALIHQPQWLLADEPTGSLDEHNAAQVMALMMAAVKETGAGLLLVSHNPAYGALADRVLRLEGGRLVALKGTAHG</sequence>
<dbReference type="PROSITE" id="PS50893">
    <property type="entry name" value="ABC_TRANSPORTER_2"/>
    <property type="match status" value="1"/>
</dbReference>
<evidence type="ECO:0000256" key="3">
    <source>
        <dbReference type="ARBA" id="ARBA00022840"/>
    </source>
</evidence>
<dbReference type="PANTHER" id="PTHR24220">
    <property type="entry name" value="IMPORT ATP-BINDING PROTEIN"/>
    <property type="match status" value="1"/>
</dbReference>
<dbReference type="InterPro" id="IPR027417">
    <property type="entry name" value="P-loop_NTPase"/>
</dbReference>
<evidence type="ECO:0000259" key="4">
    <source>
        <dbReference type="PROSITE" id="PS50893"/>
    </source>
</evidence>
<name>A0A2M8H9U7_9GAMM</name>
<dbReference type="PANTHER" id="PTHR24220:SF659">
    <property type="entry name" value="TRANSPORTER, PUTATIVE-RELATED"/>
    <property type="match status" value="1"/>
</dbReference>
<keyword evidence="3 5" id="KW-0067">ATP-binding</keyword>
<dbReference type="GO" id="GO:0005524">
    <property type="term" value="F:ATP binding"/>
    <property type="evidence" value="ECO:0007669"/>
    <property type="project" value="UniProtKB-KW"/>
</dbReference>
<evidence type="ECO:0000256" key="2">
    <source>
        <dbReference type="ARBA" id="ARBA00022741"/>
    </source>
</evidence>
<evidence type="ECO:0000313" key="5">
    <source>
        <dbReference type="EMBL" id="PJC93338.1"/>
    </source>
</evidence>
<proteinExistence type="predicted"/>
<gene>
    <name evidence="5" type="ORF">CUC44_10375</name>
</gene>
<dbReference type="GO" id="GO:0022857">
    <property type="term" value="F:transmembrane transporter activity"/>
    <property type="evidence" value="ECO:0007669"/>
    <property type="project" value="TreeGrafter"/>
</dbReference>
<feature type="domain" description="ABC transporter" evidence="4">
    <location>
        <begin position="46"/>
        <end position="268"/>
    </location>
</feature>
<dbReference type="GO" id="GO:0005886">
    <property type="term" value="C:plasma membrane"/>
    <property type="evidence" value="ECO:0007669"/>
    <property type="project" value="TreeGrafter"/>
</dbReference>
<reference evidence="5 6" key="1">
    <citation type="submission" date="2017-11" db="EMBL/GenBank/DDBJ databases">
        <title>Draft genome sequence of environmental isolate Aeromonas lusitania sp. nov. MDC 2473.</title>
        <authorList>
            <person name="Colston S.M."/>
            <person name="Navarro A."/>
            <person name="Martinez-Murcia A.J."/>
            <person name="Graf J."/>
        </authorList>
    </citation>
    <scope>NUCLEOTIDE SEQUENCE [LARGE SCALE GENOMIC DNA]</scope>
    <source>
        <strain evidence="5 6">MDC 2473</strain>
    </source>
</reference>
<dbReference type="AlphaFoldDB" id="A0A2M8H9U7"/>
<organism evidence="5 6">
    <name type="scientific">Aeromonas lusitana</name>
    <dbReference type="NCBI Taxonomy" id="931529"/>
    <lineage>
        <taxon>Bacteria</taxon>
        <taxon>Pseudomonadati</taxon>
        <taxon>Pseudomonadota</taxon>
        <taxon>Gammaproteobacteria</taxon>
        <taxon>Aeromonadales</taxon>
        <taxon>Aeromonadaceae</taxon>
        <taxon>Aeromonas</taxon>
    </lineage>
</organism>
<dbReference type="GO" id="GO:0016887">
    <property type="term" value="F:ATP hydrolysis activity"/>
    <property type="evidence" value="ECO:0007669"/>
    <property type="project" value="InterPro"/>
</dbReference>
<dbReference type="SMART" id="SM00382">
    <property type="entry name" value="AAA"/>
    <property type="match status" value="1"/>
</dbReference>
<dbReference type="OrthoDB" id="9801477at2"/>
<keyword evidence="1" id="KW-0813">Transport</keyword>
<dbReference type="CDD" id="cd03255">
    <property type="entry name" value="ABC_MJ0796_LolCDE_FtsE"/>
    <property type="match status" value="1"/>
</dbReference>
<dbReference type="InterPro" id="IPR017871">
    <property type="entry name" value="ABC_transporter-like_CS"/>
</dbReference>
<evidence type="ECO:0000313" key="6">
    <source>
        <dbReference type="Proteomes" id="UP000232060"/>
    </source>
</evidence>
<protein>
    <submittedName>
        <fullName evidence="5">ABC transporter ATP-binding protein</fullName>
    </submittedName>
</protein>
<accession>A0A2M8H9U7</accession>
<dbReference type="Pfam" id="PF00005">
    <property type="entry name" value="ABC_tran"/>
    <property type="match status" value="1"/>
</dbReference>
<evidence type="ECO:0000256" key="1">
    <source>
        <dbReference type="ARBA" id="ARBA00022448"/>
    </source>
</evidence>
<dbReference type="PROSITE" id="PS00211">
    <property type="entry name" value="ABC_TRANSPORTER_1"/>
    <property type="match status" value="1"/>
</dbReference>
<dbReference type="Gene3D" id="3.40.50.300">
    <property type="entry name" value="P-loop containing nucleotide triphosphate hydrolases"/>
    <property type="match status" value="1"/>
</dbReference>
<dbReference type="Proteomes" id="UP000232060">
    <property type="component" value="Unassembled WGS sequence"/>
</dbReference>
<keyword evidence="2" id="KW-0547">Nucleotide-binding</keyword>
<dbReference type="SUPFAM" id="SSF52540">
    <property type="entry name" value="P-loop containing nucleoside triphosphate hydrolases"/>
    <property type="match status" value="1"/>
</dbReference>